<keyword evidence="6 11" id="KW-0547">Nucleotide-binding</keyword>
<dbReference type="AlphaFoldDB" id="A0A0D6A271"/>
<accession>A0A0D6A271</accession>
<evidence type="ECO:0000259" key="12">
    <source>
        <dbReference type="Pfam" id="PF02223"/>
    </source>
</evidence>
<evidence type="ECO:0000256" key="3">
    <source>
        <dbReference type="ARBA" id="ARBA00017144"/>
    </source>
</evidence>
<feature type="domain" description="Thymidylate kinase-like" evidence="12">
    <location>
        <begin position="8"/>
        <end position="198"/>
    </location>
</feature>
<dbReference type="GO" id="GO:0006227">
    <property type="term" value="P:dUDP biosynthetic process"/>
    <property type="evidence" value="ECO:0007669"/>
    <property type="project" value="TreeGrafter"/>
</dbReference>
<dbReference type="Pfam" id="PF02223">
    <property type="entry name" value="Thymidylate_kin"/>
    <property type="match status" value="1"/>
</dbReference>
<evidence type="ECO:0000256" key="10">
    <source>
        <dbReference type="ARBA" id="ARBA00057735"/>
    </source>
</evidence>
<dbReference type="HAMAP" id="MF_00165">
    <property type="entry name" value="Thymidylate_kinase"/>
    <property type="match status" value="1"/>
</dbReference>
<dbReference type="PATRIC" id="fig|1600.4.peg.452"/>
<evidence type="ECO:0000256" key="4">
    <source>
        <dbReference type="ARBA" id="ARBA00022679"/>
    </source>
</evidence>
<dbReference type="EMBL" id="AP014808">
    <property type="protein sequence ID" value="BAQ56831.1"/>
    <property type="molecule type" value="Genomic_DNA"/>
</dbReference>
<evidence type="ECO:0000313" key="14">
    <source>
        <dbReference type="EMBL" id="QFG50922.1"/>
    </source>
</evidence>
<evidence type="ECO:0000256" key="8">
    <source>
        <dbReference type="ARBA" id="ARBA00022840"/>
    </source>
</evidence>
<dbReference type="GO" id="GO:0004798">
    <property type="term" value="F:dTMP kinase activity"/>
    <property type="evidence" value="ECO:0007669"/>
    <property type="project" value="UniProtKB-UniRule"/>
</dbReference>
<comment type="function">
    <text evidence="10 11">Phosphorylation of dTMP to form dTDP in both de novo and salvage pathways of dTTP synthesis.</text>
</comment>
<evidence type="ECO:0000256" key="9">
    <source>
        <dbReference type="ARBA" id="ARBA00048743"/>
    </source>
</evidence>
<keyword evidence="7 11" id="KW-0418">Kinase</keyword>
<dbReference type="FunFam" id="3.40.50.300:FF:000225">
    <property type="entry name" value="Thymidylate kinase"/>
    <property type="match status" value="1"/>
</dbReference>
<comment type="catalytic activity">
    <reaction evidence="9 11">
        <text>dTMP + ATP = dTDP + ADP</text>
        <dbReference type="Rhea" id="RHEA:13517"/>
        <dbReference type="ChEBI" id="CHEBI:30616"/>
        <dbReference type="ChEBI" id="CHEBI:58369"/>
        <dbReference type="ChEBI" id="CHEBI:63528"/>
        <dbReference type="ChEBI" id="CHEBI:456216"/>
        <dbReference type="EC" id="2.7.4.9"/>
    </reaction>
</comment>
<name>A0A0D6A271_9LACO</name>
<keyword evidence="4 11" id="KW-0808">Transferase</keyword>
<dbReference type="EC" id="2.7.4.9" evidence="2 11"/>
<organism evidence="13 15">
    <name type="scientific">Lactobacillus acetotolerans</name>
    <dbReference type="NCBI Taxonomy" id="1600"/>
    <lineage>
        <taxon>Bacteria</taxon>
        <taxon>Bacillati</taxon>
        <taxon>Bacillota</taxon>
        <taxon>Bacilli</taxon>
        <taxon>Lactobacillales</taxon>
        <taxon>Lactobacillaceae</taxon>
        <taxon>Lactobacillus</taxon>
    </lineage>
</organism>
<dbReference type="SUPFAM" id="SSF52540">
    <property type="entry name" value="P-loop containing nucleoside triphosphate hydrolases"/>
    <property type="match status" value="1"/>
</dbReference>
<dbReference type="CDD" id="cd01672">
    <property type="entry name" value="TMPK"/>
    <property type="match status" value="1"/>
</dbReference>
<dbReference type="InterPro" id="IPR018094">
    <property type="entry name" value="Thymidylate_kinase"/>
</dbReference>
<dbReference type="PANTHER" id="PTHR10344">
    <property type="entry name" value="THYMIDYLATE KINASE"/>
    <property type="match status" value="1"/>
</dbReference>
<evidence type="ECO:0000256" key="5">
    <source>
        <dbReference type="ARBA" id="ARBA00022727"/>
    </source>
</evidence>
<dbReference type="InterPro" id="IPR027417">
    <property type="entry name" value="P-loop_NTPase"/>
</dbReference>
<dbReference type="PROSITE" id="PS01331">
    <property type="entry name" value="THYMIDYLATE_KINASE"/>
    <property type="match status" value="1"/>
</dbReference>
<dbReference type="NCBIfam" id="TIGR00041">
    <property type="entry name" value="DTMP_kinase"/>
    <property type="match status" value="1"/>
</dbReference>
<evidence type="ECO:0000256" key="1">
    <source>
        <dbReference type="ARBA" id="ARBA00009776"/>
    </source>
</evidence>
<dbReference type="Proteomes" id="UP000325393">
    <property type="component" value="Chromosome"/>
</dbReference>
<evidence type="ECO:0000313" key="15">
    <source>
        <dbReference type="Proteomes" id="UP000035709"/>
    </source>
</evidence>
<reference evidence="14 16" key="2">
    <citation type="submission" date="2019-09" db="EMBL/GenBank/DDBJ databases">
        <title>Genome sequencing of Lactobacillus acetotolerans.</title>
        <authorList>
            <person name="Kim K."/>
        </authorList>
    </citation>
    <scope>NUCLEOTIDE SEQUENCE [LARGE SCALE GENOMIC DNA]</scope>
    <source>
        <strain evidence="14 16">LA749</strain>
    </source>
</reference>
<dbReference type="InterPro" id="IPR039430">
    <property type="entry name" value="Thymidylate_kin-like_dom"/>
</dbReference>
<comment type="similarity">
    <text evidence="1 11">Belongs to the thymidylate kinase family.</text>
</comment>
<dbReference type="OrthoDB" id="9774907at2"/>
<reference evidence="13 15" key="1">
    <citation type="submission" date="2015-03" db="EMBL/GenBank/DDBJ databases">
        <title>Complete genome sequence of Lactobacillus acetotolerans NBRC 13120.</title>
        <authorList>
            <person name="Toh H."/>
            <person name="Morita H."/>
            <person name="Fujita N."/>
        </authorList>
    </citation>
    <scope>NUCLEOTIDE SEQUENCE [LARGE SCALE GENOMIC DNA]</scope>
    <source>
        <strain evidence="13 15">NBRC 13120</strain>
    </source>
</reference>
<keyword evidence="15" id="KW-1185">Reference proteome</keyword>
<dbReference type="GO" id="GO:0005829">
    <property type="term" value="C:cytosol"/>
    <property type="evidence" value="ECO:0007669"/>
    <property type="project" value="TreeGrafter"/>
</dbReference>
<dbReference type="KEGG" id="lae:LBAT_0442"/>
<evidence type="ECO:0000256" key="11">
    <source>
        <dbReference type="HAMAP-Rule" id="MF_00165"/>
    </source>
</evidence>
<dbReference type="GO" id="GO:0006235">
    <property type="term" value="P:dTTP biosynthetic process"/>
    <property type="evidence" value="ECO:0007669"/>
    <property type="project" value="UniProtKB-UniRule"/>
</dbReference>
<evidence type="ECO:0000313" key="16">
    <source>
        <dbReference type="Proteomes" id="UP000325393"/>
    </source>
</evidence>
<keyword evidence="5 11" id="KW-0545">Nucleotide biosynthesis</keyword>
<dbReference type="GO" id="GO:0005524">
    <property type="term" value="F:ATP binding"/>
    <property type="evidence" value="ECO:0007669"/>
    <property type="project" value="UniProtKB-UniRule"/>
</dbReference>
<dbReference type="PANTHER" id="PTHR10344:SF4">
    <property type="entry name" value="UMP-CMP KINASE 2, MITOCHONDRIAL"/>
    <property type="match status" value="1"/>
</dbReference>
<dbReference type="STRING" id="1600.LBAT_0442"/>
<evidence type="ECO:0000256" key="2">
    <source>
        <dbReference type="ARBA" id="ARBA00012980"/>
    </source>
</evidence>
<dbReference type="GeneID" id="78211805"/>
<dbReference type="Gene3D" id="3.40.50.300">
    <property type="entry name" value="P-loop containing nucleotide triphosphate hydrolases"/>
    <property type="match status" value="1"/>
</dbReference>
<sequence length="215" mass="23912">MKSFFISFEGPDGAGKSTVLKQVMAQITPKLQTQYLVTREPGGSVIAEKIRKIILDPNNSKMAAKTEALLYAASRSQHMAEVIIPALKAGKLVVSDRFVDSSLAYQGAGRNLGIKEIKQINDFATSGIEPNLTIFLDIDPAVGLARIQKQRPNGEDRLEQEKLAFHKRVYGGYQKIKQLYPDRIKIVNANQPFGQVVADCIKIIENRLPEKFLKD</sequence>
<evidence type="ECO:0000256" key="6">
    <source>
        <dbReference type="ARBA" id="ARBA00022741"/>
    </source>
</evidence>
<dbReference type="EMBL" id="CP044496">
    <property type="protein sequence ID" value="QFG50922.1"/>
    <property type="molecule type" value="Genomic_DNA"/>
</dbReference>
<dbReference type="InterPro" id="IPR018095">
    <property type="entry name" value="Thymidylate_kin_CS"/>
</dbReference>
<gene>
    <name evidence="11" type="primary">tmk</name>
    <name evidence="14" type="ORF">LA749_02285</name>
    <name evidence="13" type="ORF">LBAT_0442</name>
</gene>
<evidence type="ECO:0000313" key="13">
    <source>
        <dbReference type="EMBL" id="BAQ56831.1"/>
    </source>
</evidence>
<dbReference type="Proteomes" id="UP000035709">
    <property type="component" value="Chromosome"/>
</dbReference>
<protein>
    <recommendedName>
        <fullName evidence="3 11">Thymidylate kinase</fullName>
        <ecNumber evidence="2 11">2.7.4.9</ecNumber>
    </recommendedName>
    <alternativeName>
        <fullName evidence="11">dTMP kinase</fullName>
    </alternativeName>
</protein>
<evidence type="ECO:0000256" key="7">
    <source>
        <dbReference type="ARBA" id="ARBA00022777"/>
    </source>
</evidence>
<dbReference type="RefSeq" id="WP_056969445.1">
    <property type="nucleotide sequence ID" value="NZ_AP014808.1"/>
</dbReference>
<proteinExistence type="inferred from homology"/>
<keyword evidence="8 11" id="KW-0067">ATP-binding</keyword>
<feature type="binding site" evidence="11">
    <location>
        <begin position="10"/>
        <end position="17"/>
    </location>
    <ligand>
        <name>ATP</name>
        <dbReference type="ChEBI" id="CHEBI:30616"/>
    </ligand>
</feature>
<dbReference type="GO" id="GO:0006233">
    <property type="term" value="P:dTDP biosynthetic process"/>
    <property type="evidence" value="ECO:0007669"/>
    <property type="project" value="InterPro"/>
</dbReference>